<name>A0A8J3CC05_9PSEU</name>
<dbReference type="InterPro" id="IPR052373">
    <property type="entry name" value="Gamma-glu_amide_hydrolase"/>
</dbReference>
<dbReference type="Gene3D" id="3.60.20.10">
    <property type="entry name" value="Glutamine Phosphoribosylpyrophosphate, subunit 1, domain 1"/>
    <property type="match status" value="1"/>
</dbReference>
<keyword evidence="4" id="KW-1185">Reference proteome</keyword>
<dbReference type="PANTHER" id="PTHR43187">
    <property type="entry name" value="GLUTAMINE AMIDOTRANSFERASE DUG3-RELATED"/>
    <property type="match status" value="1"/>
</dbReference>
<dbReference type="AlphaFoldDB" id="A0A8J3CC05"/>
<sequence>MCRWLAYSGEPIFMDTLVVRPSHSLIDQSMYARQNYLPHSPMAHAKHPGAVTTNGDGFGLGWYGEREVPGVYRDVRPAWNDANLHRIAEQVRSGLFLAHIRAAMGGTVTRTNCHPFQHDRWLWQYNGEIDEFEHVVRDLRFEIAPELYPSIKGNNDTETCFFLALTYGLAEDPVRAIERTIARVERAQRDRGVDGVFRCTGATTDGEVIYAWRYATDDTAKTLYYNAGPEALRTCAGDRIPIPEKAVIVVSEPLELHYGPHWIEVPPSTVVTIRRGGEVETVPLRVSGRG</sequence>
<organism evidence="3 4">
    <name type="scientific">Longimycelium tulufanense</name>
    <dbReference type="NCBI Taxonomy" id="907463"/>
    <lineage>
        <taxon>Bacteria</taxon>
        <taxon>Bacillati</taxon>
        <taxon>Actinomycetota</taxon>
        <taxon>Actinomycetes</taxon>
        <taxon>Pseudonocardiales</taxon>
        <taxon>Pseudonocardiaceae</taxon>
        <taxon>Longimycelium</taxon>
    </lineage>
</organism>
<dbReference type="SUPFAM" id="SSF56235">
    <property type="entry name" value="N-terminal nucleophile aminohydrolases (Ntn hydrolases)"/>
    <property type="match status" value="1"/>
</dbReference>
<feature type="domain" description="Glutamine amidotransferase type-2" evidence="2">
    <location>
        <begin position="2"/>
        <end position="276"/>
    </location>
</feature>
<dbReference type="CDD" id="cd01908">
    <property type="entry name" value="YafJ"/>
    <property type="match status" value="1"/>
</dbReference>
<reference evidence="3" key="1">
    <citation type="journal article" date="2014" name="Int. J. Syst. Evol. Microbiol.">
        <title>Complete genome sequence of Corynebacterium casei LMG S-19264T (=DSM 44701T), isolated from a smear-ripened cheese.</title>
        <authorList>
            <consortium name="US DOE Joint Genome Institute (JGI-PGF)"/>
            <person name="Walter F."/>
            <person name="Albersmeier A."/>
            <person name="Kalinowski J."/>
            <person name="Ruckert C."/>
        </authorList>
    </citation>
    <scope>NUCLEOTIDE SEQUENCE</scope>
    <source>
        <strain evidence="3">CGMCC 4.5737</strain>
    </source>
</reference>
<accession>A0A8J3CC05</accession>
<dbReference type="InterPro" id="IPR026869">
    <property type="entry name" value="EgtC-like"/>
</dbReference>
<dbReference type="InterPro" id="IPR029055">
    <property type="entry name" value="Ntn_hydrolases_N"/>
</dbReference>
<dbReference type="PROSITE" id="PS51278">
    <property type="entry name" value="GATASE_TYPE_2"/>
    <property type="match status" value="1"/>
</dbReference>
<keyword evidence="1 3" id="KW-0315">Glutamine amidotransferase</keyword>
<dbReference type="Pfam" id="PF13230">
    <property type="entry name" value="GATase_4"/>
    <property type="match status" value="1"/>
</dbReference>
<evidence type="ECO:0000313" key="4">
    <source>
        <dbReference type="Proteomes" id="UP000637578"/>
    </source>
</evidence>
<proteinExistence type="predicted"/>
<dbReference type="PANTHER" id="PTHR43187:SF1">
    <property type="entry name" value="GLUTAMINE AMIDOTRANSFERASE DUG3-RELATED"/>
    <property type="match status" value="1"/>
</dbReference>
<dbReference type="Proteomes" id="UP000637578">
    <property type="component" value="Unassembled WGS sequence"/>
</dbReference>
<dbReference type="InterPro" id="IPR017932">
    <property type="entry name" value="GATase_2_dom"/>
</dbReference>
<protein>
    <submittedName>
        <fullName evidence="3">Class II glutamine amidotransferase</fullName>
    </submittedName>
</protein>
<dbReference type="EMBL" id="BMMK01000012">
    <property type="protein sequence ID" value="GGM56892.1"/>
    <property type="molecule type" value="Genomic_DNA"/>
</dbReference>
<gene>
    <name evidence="3" type="ORF">GCM10012275_30000</name>
</gene>
<evidence type="ECO:0000313" key="3">
    <source>
        <dbReference type="EMBL" id="GGM56892.1"/>
    </source>
</evidence>
<reference evidence="3" key="2">
    <citation type="submission" date="2020-09" db="EMBL/GenBank/DDBJ databases">
        <authorList>
            <person name="Sun Q."/>
            <person name="Zhou Y."/>
        </authorList>
    </citation>
    <scope>NUCLEOTIDE SEQUENCE</scope>
    <source>
        <strain evidence="3">CGMCC 4.5737</strain>
    </source>
</reference>
<comment type="caution">
    <text evidence="3">The sequence shown here is derived from an EMBL/GenBank/DDBJ whole genome shotgun (WGS) entry which is preliminary data.</text>
</comment>
<evidence type="ECO:0000259" key="2">
    <source>
        <dbReference type="PROSITE" id="PS51278"/>
    </source>
</evidence>
<evidence type="ECO:0000256" key="1">
    <source>
        <dbReference type="ARBA" id="ARBA00022962"/>
    </source>
</evidence>